<evidence type="ECO:0008006" key="5">
    <source>
        <dbReference type="Google" id="ProtNLM"/>
    </source>
</evidence>
<evidence type="ECO:0000256" key="2">
    <source>
        <dbReference type="SAM" id="SignalP"/>
    </source>
</evidence>
<dbReference type="PROSITE" id="PS51257">
    <property type="entry name" value="PROKAR_LIPOPROTEIN"/>
    <property type="match status" value="1"/>
</dbReference>
<accession>A0ABW6FG63</accession>
<feature type="signal peptide" evidence="2">
    <location>
        <begin position="1"/>
        <end position="30"/>
    </location>
</feature>
<organism evidence="3 4">
    <name type="scientific">Streptomyces albidochromogenes</name>
    <dbReference type="NCBI Taxonomy" id="329524"/>
    <lineage>
        <taxon>Bacteria</taxon>
        <taxon>Bacillati</taxon>
        <taxon>Actinomycetota</taxon>
        <taxon>Actinomycetes</taxon>
        <taxon>Kitasatosporales</taxon>
        <taxon>Streptomycetaceae</taxon>
        <taxon>Streptomyces</taxon>
    </lineage>
</organism>
<reference evidence="3 4" key="1">
    <citation type="submission" date="2024-09" db="EMBL/GenBank/DDBJ databases">
        <title>The Natural Products Discovery Center: Release of the First 8490 Sequenced Strains for Exploring Actinobacteria Biosynthetic Diversity.</title>
        <authorList>
            <person name="Kalkreuter E."/>
            <person name="Kautsar S.A."/>
            <person name="Yang D."/>
            <person name="Bader C.D."/>
            <person name="Teijaro C.N."/>
            <person name="Fluegel L."/>
            <person name="Davis C.M."/>
            <person name="Simpson J.R."/>
            <person name="Lauterbach L."/>
            <person name="Steele A.D."/>
            <person name="Gui C."/>
            <person name="Meng S."/>
            <person name="Li G."/>
            <person name="Viehrig K."/>
            <person name="Ye F."/>
            <person name="Su P."/>
            <person name="Kiefer A.F."/>
            <person name="Nichols A."/>
            <person name="Cepeda A.J."/>
            <person name="Yan W."/>
            <person name="Fan B."/>
            <person name="Jiang Y."/>
            <person name="Adhikari A."/>
            <person name="Zheng C.-J."/>
            <person name="Schuster L."/>
            <person name="Cowan T.M."/>
            <person name="Smanski M.J."/>
            <person name="Chevrette M.G."/>
            <person name="De Carvalho L.P.S."/>
            <person name="Shen B."/>
        </authorList>
    </citation>
    <scope>NUCLEOTIDE SEQUENCE [LARGE SCALE GENOMIC DNA]</scope>
    <source>
        <strain evidence="3 4">NPDC058348</strain>
    </source>
</reference>
<evidence type="ECO:0000313" key="4">
    <source>
        <dbReference type="Proteomes" id="UP001598448"/>
    </source>
</evidence>
<comment type="caution">
    <text evidence="3">The sequence shown here is derived from an EMBL/GenBank/DDBJ whole genome shotgun (WGS) entry which is preliminary data.</text>
</comment>
<dbReference type="Proteomes" id="UP001598448">
    <property type="component" value="Unassembled WGS sequence"/>
</dbReference>
<name>A0ABW6FG63_9ACTN</name>
<keyword evidence="4" id="KW-1185">Reference proteome</keyword>
<dbReference type="RefSeq" id="WP_386709964.1">
    <property type="nucleotide sequence ID" value="NZ_JBHXIJ010000027.1"/>
</dbReference>
<feature type="region of interest" description="Disordered" evidence="1">
    <location>
        <begin position="130"/>
        <end position="183"/>
    </location>
</feature>
<sequence length="206" mass="22065">MTLSRHGAVMTLSAGLLLSGCSSSSDQASAAPTLPARAITKGTWQEGPPRPAQHKPYPYDINTHCGIKWVKFDSRWWVLDSVFPSAEQVKGEPSAPGSQGLAGYLTLIGRDTANFDAAGMPTMQFVPTEDDPPGCAWADSHKRGRHPGPASSRRSRGSLATEHPSHVRLTPSRPFAPARETPEALRISPEGLWSAVHSAGFEPATF</sequence>
<evidence type="ECO:0000256" key="1">
    <source>
        <dbReference type="SAM" id="MobiDB-lite"/>
    </source>
</evidence>
<gene>
    <name evidence="3" type="ORF">ACFWJN_06735</name>
</gene>
<protein>
    <recommendedName>
        <fullName evidence="5">Lipoprotein</fullName>
    </recommendedName>
</protein>
<evidence type="ECO:0000313" key="3">
    <source>
        <dbReference type="EMBL" id="MFD5098660.1"/>
    </source>
</evidence>
<feature type="chain" id="PRO_5047109655" description="Lipoprotein" evidence="2">
    <location>
        <begin position="31"/>
        <end position="206"/>
    </location>
</feature>
<dbReference type="EMBL" id="JBHXIJ010000027">
    <property type="protein sequence ID" value="MFD5098660.1"/>
    <property type="molecule type" value="Genomic_DNA"/>
</dbReference>
<keyword evidence="2" id="KW-0732">Signal</keyword>
<proteinExistence type="predicted"/>